<reference evidence="2" key="1">
    <citation type="journal article" date="2023" name="Nat. Plants">
        <title>Single-cell RNA sequencing provides a high-resolution roadmap for understanding the multicellular compartmentation of specialized metabolism.</title>
        <authorList>
            <person name="Sun S."/>
            <person name="Shen X."/>
            <person name="Li Y."/>
            <person name="Li Y."/>
            <person name="Wang S."/>
            <person name="Li R."/>
            <person name="Zhang H."/>
            <person name="Shen G."/>
            <person name="Guo B."/>
            <person name="Wei J."/>
            <person name="Xu J."/>
            <person name="St-Pierre B."/>
            <person name="Chen S."/>
            <person name="Sun C."/>
        </authorList>
    </citation>
    <scope>NUCLEOTIDE SEQUENCE [LARGE SCALE GENOMIC DNA]</scope>
</reference>
<gene>
    <name evidence="1" type="ORF">M9H77_27219</name>
</gene>
<evidence type="ECO:0000313" key="1">
    <source>
        <dbReference type="EMBL" id="KAI5658426.1"/>
    </source>
</evidence>
<comment type="caution">
    <text evidence="1">The sequence shown here is derived from an EMBL/GenBank/DDBJ whole genome shotgun (WGS) entry which is preliminary data.</text>
</comment>
<name>A0ACC0AG01_CATRO</name>
<sequence length="88" mass="10317">MVSLMGANFSKPLIANQVTHLICYKFEGDKYELAKKLKKIKLVNHWWLEDWAWELPPEADYDKSGHELEMMDAQAKYSEDEAEDVAKR</sequence>
<keyword evidence="2" id="KW-1185">Reference proteome</keyword>
<dbReference type="Proteomes" id="UP001060085">
    <property type="component" value="Linkage Group LG06"/>
</dbReference>
<protein>
    <submittedName>
        <fullName evidence="1">Uncharacterized protein</fullName>
    </submittedName>
</protein>
<dbReference type="EMBL" id="CM044706">
    <property type="protein sequence ID" value="KAI5658426.1"/>
    <property type="molecule type" value="Genomic_DNA"/>
</dbReference>
<evidence type="ECO:0000313" key="2">
    <source>
        <dbReference type="Proteomes" id="UP001060085"/>
    </source>
</evidence>
<proteinExistence type="predicted"/>
<organism evidence="1 2">
    <name type="scientific">Catharanthus roseus</name>
    <name type="common">Madagascar periwinkle</name>
    <name type="synonym">Vinca rosea</name>
    <dbReference type="NCBI Taxonomy" id="4058"/>
    <lineage>
        <taxon>Eukaryota</taxon>
        <taxon>Viridiplantae</taxon>
        <taxon>Streptophyta</taxon>
        <taxon>Embryophyta</taxon>
        <taxon>Tracheophyta</taxon>
        <taxon>Spermatophyta</taxon>
        <taxon>Magnoliopsida</taxon>
        <taxon>eudicotyledons</taxon>
        <taxon>Gunneridae</taxon>
        <taxon>Pentapetalae</taxon>
        <taxon>asterids</taxon>
        <taxon>lamiids</taxon>
        <taxon>Gentianales</taxon>
        <taxon>Apocynaceae</taxon>
        <taxon>Rauvolfioideae</taxon>
        <taxon>Vinceae</taxon>
        <taxon>Catharanthinae</taxon>
        <taxon>Catharanthus</taxon>
    </lineage>
</organism>
<accession>A0ACC0AG01</accession>